<dbReference type="InterPro" id="IPR050706">
    <property type="entry name" value="Cyclic-di-GMP_PDE-like"/>
</dbReference>
<evidence type="ECO:0000259" key="2">
    <source>
        <dbReference type="PROSITE" id="PS50883"/>
    </source>
</evidence>
<evidence type="ECO:0000259" key="3">
    <source>
        <dbReference type="PROSITE" id="PS50887"/>
    </source>
</evidence>
<dbReference type="SMART" id="SM00267">
    <property type="entry name" value="GGDEF"/>
    <property type="match status" value="1"/>
</dbReference>
<dbReference type="SMART" id="SM00052">
    <property type="entry name" value="EAL"/>
    <property type="match status" value="1"/>
</dbReference>
<dbReference type="PROSITE" id="PS50883">
    <property type="entry name" value="EAL"/>
    <property type="match status" value="1"/>
</dbReference>
<dbReference type="STRING" id="910964.GEAM_0037"/>
<feature type="domain" description="EAL" evidence="2">
    <location>
        <begin position="395"/>
        <end position="643"/>
    </location>
</feature>
<evidence type="ECO:0000313" key="4">
    <source>
        <dbReference type="EMBL" id="KFC85565.1"/>
    </source>
</evidence>
<dbReference type="Proteomes" id="UP000028640">
    <property type="component" value="Unassembled WGS sequence"/>
</dbReference>
<dbReference type="Gene3D" id="3.30.70.270">
    <property type="match status" value="1"/>
</dbReference>
<dbReference type="CDD" id="cd01948">
    <property type="entry name" value="EAL"/>
    <property type="match status" value="1"/>
</dbReference>
<dbReference type="Pfam" id="PF00563">
    <property type="entry name" value="EAL"/>
    <property type="match status" value="1"/>
</dbReference>
<dbReference type="SUPFAM" id="SSF55073">
    <property type="entry name" value="Nucleotide cyclase"/>
    <property type="match status" value="1"/>
</dbReference>
<gene>
    <name evidence="4" type="ORF">GEAM_0037</name>
</gene>
<dbReference type="InterPro" id="IPR035919">
    <property type="entry name" value="EAL_sf"/>
</dbReference>
<feature type="transmembrane region" description="Helical" evidence="1">
    <location>
        <begin position="7"/>
        <end position="33"/>
    </location>
</feature>
<name>A0A085GPC0_EWIA3</name>
<dbReference type="InterPro" id="IPR043128">
    <property type="entry name" value="Rev_trsase/Diguanyl_cyclase"/>
</dbReference>
<organism evidence="4 5">
    <name type="scientific">Ewingella americana (strain ATCC 33852 / DSM 4580 / CCUG 14506 / JCM 5911 / LMG 7869 / NCTC 12157 / CDC 1468-78)</name>
    <dbReference type="NCBI Taxonomy" id="910964"/>
    <lineage>
        <taxon>Bacteria</taxon>
        <taxon>Pseudomonadati</taxon>
        <taxon>Pseudomonadota</taxon>
        <taxon>Gammaproteobacteria</taxon>
        <taxon>Enterobacterales</taxon>
        <taxon>Yersiniaceae</taxon>
        <taxon>Ewingella</taxon>
    </lineage>
</organism>
<reference evidence="4 5" key="1">
    <citation type="submission" date="2014-05" db="EMBL/GenBank/DDBJ databases">
        <title>ATOL: Assembling a taxonomically balanced genome-scale reconstruction of the evolutionary history of the Enterobacteriaceae.</title>
        <authorList>
            <person name="Plunkett G.III."/>
            <person name="Neeno-Eckwall E.C."/>
            <person name="Glasner J.D."/>
            <person name="Perna N.T."/>
        </authorList>
    </citation>
    <scope>NUCLEOTIDE SEQUENCE [LARGE SCALE GENOMIC DNA]</scope>
    <source>
        <strain evidence="4 5">ATCC 33852</strain>
    </source>
</reference>
<dbReference type="eggNOG" id="COG2199">
    <property type="taxonomic scope" value="Bacteria"/>
</dbReference>
<accession>A0A085GPC0</accession>
<dbReference type="PANTHER" id="PTHR33121:SF32">
    <property type="entry name" value="RNASE E SPECIFICITY FACTOR CSRD"/>
    <property type="match status" value="1"/>
</dbReference>
<dbReference type="SUPFAM" id="SSF141868">
    <property type="entry name" value="EAL domain-like"/>
    <property type="match status" value="1"/>
</dbReference>
<dbReference type="GeneID" id="78381132"/>
<protein>
    <submittedName>
        <fullName evidence="4">Putative lipoprotein</fullName>
        <ecNumber evidence="4">4.6.-.-</ecNumber>
    </submittedName>
</protein>
<dbReference type="InterPro" id="IPR001633">
    <property type="entry name" value="EAL_dom"/>
</dbReference>
<dbReference type="AlphaFoldDB" id="A0A085GPC0"/>
<proteinExistence type="predicted"/>
<evidence type="ECO:0000256" key="1">
    <source>
        <dbReference type="SAM" id="Phobius"/>
    </source>
</evidence>
<dbReference type="Pfam" id="PF00990">
    <property type="entry name" value="GGDEF"/>
    <property type="match status" value="1"/>
</dbReference>
<evidence type="ECO:0000313" key="5">
    <source>
        <dbReference type="Proteomes" id="UP000028640"/>
    </source>
</evidence>
<keyword evidence="1" id="KW-1133">Transmembrane helix</keyword>
<dbReference type="OrthoDB" id="5894408at2"/>
<keyword evidence="5" id="KW-1185">Reference proteome</keyword>
<dbReference type="EMBL" id="JMPJ01000017">
    <property type="protein sequence ID" value="KFC85565.1"/>
    <property type="molecule type" value="Genomic_DNA"/>
</dbReference>
<feature type="domain" description="GGDEF" evidence="3">
    <location>
        <begin position="253"/>
        <end position="386"/>
    </location>
</feature>
<dbReference type="PROSITE" id="PS50887">
    <property type="entry name" value="GGDEF"/>
    <property type="match status" value="1"/>
</dbReference>
<dbReference type="eggNOG" id="COG2200">
    <property type="taxonomic scope" value="Bacteria"/>
</dbReference>
<dbReference type="EC" id="4.6.-.-" evidence="4"/>
<dbReference type="InterPro" id="IPR033423">
    <property type="entry name" value="GAPES4"/>
</dbReference>
<dbReference type="GO" id="GO:0016829">
    <property type="term" value="F:lyase activity"/>
    <property type="evidence" value="ECO:0007669"/>
    <property type="project" value="UniProtKB-KW"/>
</dbReference>
<dbReference type="PANTHER" id="PTHR33121">
    <property type="entry name" value="CYCLIC DI-GMP PHOSPHODIESTERASE PDEF"/>
    <property type="match status" value="1"/>
</dbReference>
<keyword evidence="4" id="KW-0456">Lyase</keyword>
<dbReference type="Gene3D" id="3.20.20.450">
    <property type="entry name" value="EAL domain"/>
    <property type="match status" value="1"/>
</dbReference>
<dbReference type="NCBIfam" id="NF008281">
    <property type="entry name" value="PRK11059.1"/>
    <property type="match status" value="1"/>
</dbReference>
<dbReference type="RefSeq" id="WP_034786657.1">
    <property type="nucleotide sequence ID" value="NZ_JMPJ01000017.1"/>
</dbReference>
<keyword evidence="1" id="KW-0472">Membrane</keyword>
<dbReference type="GO" id="GO:0071111">
    <property type="term" value="F:cyclic-guanylate-specific phosphodiesterase activity"/>
    <property type="evidence" value="ECO:0007669"/>
    <property type="project" value="InterPro"/>
</dbReference>
<comment type="caution">
    <text evidence="4">The sequence shown here is derived from an EMBL/GenBank/DDBJ whole genome shotgun (WGS) entry which is preliminary data.</text>
</comment>
<keyword evidence="4" id="KW-0449">Lipoprotein</keyword>
<feature type="transmembrane region" description="Helical" evidence="1">
    <location>
        <begin position="140"/>
        <end position="160"/>
    </location>
</feature>
<keyword evidence="1" id="KW-0812">Transmembrane</keyword>
<dbReference type="Pfam" id="PF17157">
    <property type="entry name" value="GAPES4"/>
    <property type="match status" value="1"/>
</dbReference>
<sequence>MRFTNRLTALISMLVAVAMLLMLLGVTFSFVYLSKQNTEQHLRALATTFDQSLLQHTPDEAQRWMPTAMRMLDVSSITLLENKKPFLQYRESADLHAAWDSGYPDYAEITLPLMQHPSMALHVVYVDPITTYTHSLRSTITISFAIILMIVVVLMSFRWLRKETAGLEKLEERAQRILRGERENIRQGDVSEWPPFASSAIDLLMSDLAEAREQRSRVDTLIRAFAQQDAQTGLSNRLFFDNQLATQLEEEGAHGVVMLLRLPDFDTLREIHGQGHVEELRSAMVNLLSTFVMRYSDALLARYFHSDCAVLLPHRTLKEAEVMAAQLVNALGALPTSNNIDRDALLYIGISAYRFGQRAEEVMDHAEQATRNAAFQGSNSWLVYDSKVPEKGRGSVKWRTLLENTLSRGGPRLYHKAAFTKDRKLDHREIQRRIFDGEQELLAAEFMPLVVQFGMSQSYDRQMLSQIIPLLARWPDETLAFHLTVDSLLQRSFVRWLRDTLLQCEKKQRNRILIELAEADLCQHTERLRPVVRLLQGMGCRLAVSQAGLTVVSTSYLKTFPVERVKLHPGLIRDIDKRIENQLFVQSLISACEGTQAKVFASGVRSKEEWAVLLEKGIHGGQGDFFAIPQAVEPVSKKYSHNGDV</sequence>
<dbReference type="InterPro" id="IPR029787">
    <property type="entry name" value="Nucleotide_cyclase"/>
</dbReference>
<dbReference type="InterPro" id="IPR000160">
    <property type="entry name" value="GGDEF_dom"/>
</dbReference>